<proteinExistence type="predicted"/>
<dbReference type="AlphaFoldDB" id="A0A6J4MUV9"/>
<sequence>MHRISQSWYVPHKNRISKLSTRNQHGRPLVVGLATMIPDHSFKIISMLA</sequence>
<gene>
    <name evidence="1" type="ORF">AVDCRST_MAG93-8284</name>
</gene>
<organism evidence="1">
    <name type="scientific">uncultured Chloroflexia bacterium</name>
    <dbReference type="NCBI Taxonomy" id="1672391"/>
    <lineage>
        <taxon>Bacteria</taxon>
        <taxon>Bacillati</taxon>
        <taxon>Chloroflexota</taxon>
        <taxon>Chloroflexia</taxon>
        <taxon>environmental samples</taxon>
    </lineage>
</organism>
<name>A0A6J4MUV9_9CHLR</name>
<evidence type="ECO:0000313" key="1">
    <source>
        <dbReference type="EMBL" id="CAA9369439.1"/>
    </source>
</evidence>
<dbReference type="EMBL" id="CADCTR010002790">
    <property type="protein sequence ID" value="CAA9369439.1"/>
    <property type="molecule type" value="Genomic_DNA"/>
</dbReference>
<reference evidence="1" key="1">
    <citation type="submission" date="2020-02" db="EMBL/GenBank/DDBJ databases">
        <authorList>
            <person name="Meier V. D."/>
        </authorList>
    </citation>
    <scope>NUCLEOTIDE SEQUENCE</scope>
    <source>
        <strain evidence="1">AVDCRST_MAG93</strain>
    </source>
</reference>
<accession>A0A6J4MUV9</accession>
<protein>
    <submittedName>
        <fullName evidence="1">Uncharacterized protein</fullName>
    </submittedName>
</protein>